<gene>
    <name evidence="1" type="ORF">KSP39_PZI009570</name>
</gene>
<evidence type="ECO:0000313" key="2">
    <source>
        <dbReference type="Proteomes" id="UP001418222"/>
    </source>
</evidence>
<dbReference type="EMBL" id="JBBWWQ010000007">
    <property type="protein sequence ID" value="KAK8942436.1"/>
    <property type="molecule type" value="Genomic_DNA"/>
</dbReference>
<proteinExistence type="predicted"/>
<keyword evidence="2" id="KW-1185">Reference proteome</keyword>
<dbReference type="InterPro" id="IPR019410">
    <property type="entry name" value="Methyltransf_16"/>
</dbReference>
<dbReference type="InterPro" id="IPR029063">
    <property type="entry name" value="SAM-dependent_MTases_sf"/>
</dbReference>
<organism evidence="1 2">
    <name type="scientific">Platanthera zijinensis</name>
    <dbReference type="NCBI Taxonomy" id="2320716"/>
    <lineage>
        <taxon>Eukaryota</taxon>
        <taxon>Viridiplantae</taxon>
        <taxon>Streptophyta</taxon>
        <taxon>Embryophyta</taxon>
        <taxon>Tracheophyta</taxon>
        <taxon>Spermatophyta</taxon>
        <taxon>Magnoliopsida</taxon>
        <taxon>Liliopsida</taxon>
        <taxon>Asparagales</taxon>
        <taxon>Orchidaceae</taxon>
        <taxon>Orchidoideae</taxon>
        <taxon>Orchideae</taxon>
        <taxon>Orchidinae</taxon>
        <taxon>Platanthera</taxon>
    </lineage>
</organism>
<dbReference type="SUPFAM" id="SSF53335">
    <property type="entry name" value="S-adenosyl-L-methionine-dependent methyltransferases"/>
    <property type="match status" value="1"/>
</dbReference>
<dbReference type="Gene3D" id="3.40.50.150">
    <property type="entry name" value="Vaccinia Virus protein VP39"/>
    <property type="match status" value="1"/>
</dbReference>
<comment type="caution">
    <text evidence="1">The sequence shown here is derived from an EMBL/GenBank/DDBJ whole genome shotgun (WGS) entry which is preliminary data.</text>
</comment>
<name>A0AAP0G7I7_9ASPA</name>
<sequence length="68" mass="7381">MWDSGVVLAKFIEHAVDSKRLLLKGKKVVELGSGCGLIGVHNAKYSEAGENFQLQHLPSSKGCSINRK</sequence>
<dbReference type="Proteomes" id="UP001418222">
    <property type="component" value="Unassembled WGS sequence"/>
</dbReference>
<reference evidence="1 2" key="1">
    <citation type="journal article" date="2022" name="Nat. Plants">
        <title>Genomes of leafy and leafless Platanthera orchids illuminate the evolution of mycoheterotrophy.</title>
        <authorList>
            <person name="Li M.H."/>
            <person name="Liu K.W."/>
            <person name="Li Z."/>
            <person name="Lu H.C."/>
            <person name="Ye Q.L."/>
            <person name="Zhang D."/>
            <person name="Wang J.Y."/>
            <person name="Li Y.F."/>
            <person name="Zhong Z.M."/>
            <person name="Liu X."/>
            <person name="Yu X."/>
            <person name="Liu D.K."/>
            <person name="Tu X.D."/>
            <person name="Liu B."/>
            <person name="Hao Y."/>
            <person name="Liao X.Y."/>
            <person name="Jiang Y.T."/>
            <person name="Sun W.H."/>
            <person name="Chen J."/>
            <person name="Chen Y.Q."/>
            <person name="Ai Y."/>
            <person name="Zhai J.W."/>
            <person name="Wu S.S."/>
            <person name="Zhou Z."/>
            <person name="Hsiao Y.Y."/>
            <person name="Wu W.L."/>
            <person name="Chen Y.Y."/>
            <person name="Lin Y.F."/>
            <person name="Hsu J.L."/>
            <person name="Li C.Y."/>
            <person name="Wang Z.W."/>
            <person name="Zhao X."/>
            <person name="Zhong W.Y."/>
            <person name="Ma X.K."/>
            <person name="Ma L."/>
            <person name="Huang J."/>
            <person name="Chen G.Z."/>
            <person name="Huang M.Z."/>
            <person name="Huang L."/>
            <person name="Peng D.H."/>
            <person name="Luo Y.B."/>
            <person name="Zou S.Q."/>
            <person name="Chen S.P."/>
            <person name="Lan S."/>
            <person name="Tsai W.C."/>
            <person name="Van de Peer Y."/>
            <person name="Liu Z.J."/>
        </authorList>
    </citation>
    <scope>NUCLEOTIDE SEQUENCE [LARGE SCALE GENOMIC DNA]</scope>
    <source>
        <strain evidence="1">Lor287</strain>
    </source>
</reference>
<evidence type="ECO:0000313" key="1">
    <source>
        <dbReference type="EMBL" id="KAK8942436.1"/>
    </source>
</evidence>
<protein>
    <submittedName>
        <fullName evidence="1">Uncharacterized protein</fullName>
    </submittedName>
</protein>
<dbReference type="Pfam" id="PF10294">
    <property type="entry name" value="Methyltransf_16"/>
    <property type="match status" value="1"/>
</dbReference>
<dbReference type="AlphaFoldDB" id="A0AAP0G7I7"/>
<accession>A0AAP0G7I7</accession>